<dbReference type="PANTHER" id="PTHR31377:SF0">
    <property type="entry name" value="AGMATINE DEIMINASE-RELATED"/>
    <property type="match status" value="1"/>
</dbReference>
<dbReference type="EC" id="3.5.3.12" evidence="2"/>
<dbReference type="Proteomes" id="UP001153387">
    <property type="component" value="Unassembled WGS sequence"/>
</dbReference>
<dbReference type="NCBIfam" id="TIGR03380">
    <property type="entry name" value="agmatine_aguA"/>
    <property type="match status" value="1"/>
</dbReference>
<dbReference type="GO" id="GO:0009446">
    <property type="term" value="P:putrescine biosynthetic process"/>
    <property type="evidence" value="ECO:0007669"/>
    <property type="project" value="InterPro"/>
</dbReference>
<dbReference type="EMBL" id="JAPDHZ010000002">
    <property type="protein sequence ID" value="MDG0790322.1"/>
    <property type="molecule type" value="Genomic_DNA"/>
</dbReference>
<dbReference type="AlphaFoldDB" id="A0A9X4KHR0"/>
<dbReference type="Pfam" id="PF04371">
    <property type="entry name" value="PAD_porph"/>
    <property type="match status" value="1"/>
</dbReference>
<comment type="caution">
    <text evidence="3">The sequence shown here is derived from an EMBL/GenBank/DDBJ whole genome shotgun (WGS) entry which is preliminary data.</text>
</comment>
<dbReference type="GO" id="GO:0047632">
    <property type="term" value="F:agmatine deiminase activity"/>
    <property type="evidence" value="ECO:0007669"/>
    <property type="project" value="UniProtKB-UniRule"/>
</dbReference>
<dbReference type="SUPFAM" id="SSF55909">
    <property type="entry name" value="Pentein"/>
    <property type="match status" value="1"/>
</dbReference>
<evidence type="ECO:0000313" key="4">
    <source>
        <dbReference type="Proteomes" id="UP001153387"/>
    </source>
</evidence>
<dbReference type="NCBIfam" id="NF010070">
    <property type="entry name" value="PRK13551.1"/>
    <property type="match status" value="1"/>
</dbReference>
<evidence type="ECO:0000256" key="2">
    <source>
        <dbReference type="HAMAP-Rule" id="MF_01841"/>
    </source>
</evidence>
<feature type="active site" description="Amidino-cysteine intermediate" evidence="2">
    <location>
        <position position="358"/>
    </location>
</feature>
<dbReference type="HAMAP" id="MF_01841">
    <property type="entry name" value="Agmatine_deimin"/>
    <property type="match status" value="1"/>
</dbReference>
<dbReference type="PANTHER" id="PTHR31377">
    <property type="entry name" value="AGMATINE DEIMINASE-RELATED"/>
    <property type="match status" value="1"/>
</dbReference>
<comment type="similarity">
    <text evidence="2">Belongs to the agmatine deiminase family.</text>
</comment>
<dbReference type="Gene3D" id="3.75.10.10">
    <property type="entry name" value="L-arginine/glycine Amidinotransferase, Chain A"/>
    <property type="match status" value="1"/>
</dbReference>
<gene>
    <name evidence="2 3" type="primary">aguA</name>
    <name evidence="3" type="ORF">OMP38_05250</name>
</gene>
<proteinExistence type="inferred from homology"/>
<dbReference type="InterPro" id="IPR007466">
    <property type="entry name" value="Peptidyl-Arg-deiminase_porph"/>
</dbReference>
<dbReference type="InterPro" id="IPR017754">
    <property type="entry name" value="Agmatine_deiminase"/>
</dbReference>
<keyword evidence="4" id="KW-1185">Reference proteome</keyword>
<reference evidence="3 4" key="1">
    <citation type="submission" date="2022-10" db="EMBL/GenBank/DDBJ databases">
        <title>Comparative genomic analysis of Cohnella hashimotonis sp. nov., isolated from the International Space Station.</title>
        <authorList>
            <person name="Simpson A."/>
            <person name="Venkateswaran K."/>
        </authorList>
    </citation>
    <scope>NUCLEOTIDE SEQUENCE [LARGE SCALE GENOMIC DNA]</scope>
    <source>
        <strain evidence="3 4">DSM 18997</strain>
    </source>
</reference>
<evidence type="ECO:0000313" key="3">
    <source>
        <dbReference type="EMBL" id="MDG0790322.1"/>
    </source>
</evidence>
<sequence length="369" mass="41017">MVKTWRGAPAADGYRMPGEFEKHAGTWMLWPTRTDTWRLGAKPAQDAYRRVALAIASFEPVTIGVNGSGYEHVRRILPDKVRVVELSSNDAWMRDIGPTFVKNDATGEVRGIDWGFNAWGGLNGGLYFPWDLDQLAKQKVLEIEGKDRYDVRDFIMEGGAVSADGEGTLLATEQCLLHPNRNPRLSRTEIESRLGRCLGVRRIVWLKRGLADDETDGHVDELAAFAAPGIVLLAWTDDPGHSQYEIVREAEAALEAQPDARGRRLHIERIPLPDPIVLSASECRTIDRAAQSFGRTPGTRLSASYINFYFCNGGLILPAFGDRRDREAHARFAALFPGRKIVQLYTREIALGGGNIHCITQQVPAGNRE</sequence>
<name>A0A9X4KHR0_9BACL</name>
<evidence type="ECO:0000256" key="1">
    <source>
        <dbReference type="ARBA" id="ARBA00022801"/>
    </source>
</evidence>
<accession>A0A9X4KHR0</accession>
<dbReference type="GO" id="GO:0004668">
    <property type="term" value="F:protein-arginine deiminase activity"/>
    <property type="evidence" value="ECO:0007669"/>
    <property type="project" value="InterPro"/>
</dbReference>
<organism evidence="3 4">
    <name type="scientific">Cohnella ginsengisoli</name>
    <dbReference type="NCBI Taxonomy" id="425004"/>
    <lineage>
        <taxon>Bacteria</taxon>
        <taxon>Bacillati</taxon>
        <taxon>Bacillota</taxon>
        <taxon>Bacilli</taxon>
        <taxon>Bacillales</taxon>
        <taxon>Paenibacillaceae</taxon>
        <taxon>Cohnella</taxon>
    </lineage>
</organism>
<dbReference type="RefSeq" id="WP_277565173.1">
    <property type="nucleotide sequence ID" value="NZ_JAPDHZ010000002.1"/>
</dbReference>
<keyword evidence="1 2" id="KW-0378">Hydrolase</keyword>
<comment type="catalytic activity">
    <reaction evidence="2">
        <text>agmatine + H2O = N-carbamoylputrescine + NH4(+)</text>
        <dbReference type="Rhea" id="RHEA:18037"/>
        <dbReference type="ChEBI" id="CHEBI:15377"/>
        <dbReference type="ChEBI" id="CHEBI:28938"/>
        <dbReference type="ChEBI" id="CHEBI:58145"/>
        <dbReference type="ChEBI" id="CHEBI:58318"/>
        <dbReference type="EC" id="3.5.3.12"/>
    </reaction>
</comment>
<protein>
    <recommendedName>
        <fullName evidence="2">Putative agmatine deiminase</fullName>
        <ecNumber evidence="2">3.5.3.12</ecNumber>
    </recommendedName>
    <alternativeName>
        <fullName evidence="2">Agmatine iminohydrolase</fullName>
    </alternativeName>
</protein>